<accession>A0A5C6TVQ3</accession>
<dbReference type="InterPro" id="IPR002491">
    <property type="entry name" value="ABC_transptr_periplasmic_BD"/>
</dbReference>
<gene>
    <name evidence="3" type="ORF">FRZ32_12715</name>
</gene>
<protein>
    <submittedName>
        <fullName evidence="3">ABC transporter substrate-binding protein</fullName>
    </submittedName>
</protein>
<evidence type="ECO:0000313" key="4">
    <source>
        <dbReference type="Proteomes" id="UP000321249"/>
    </source>
</evidence>
<reference evidence="3 4" key="1">
    <citation type="journal article" date="2015" name="J. Microbiol.">
        <title>Sphingosinicella ginsenosidimutans sp. nov., with ginsenoside converting activity.</title>
        <authorList>
            <person name="Kim J.K."/>
            <person name="Kang M.S."/>
            <person name="Park S.C."/>
            <person name="Kim K.M."/>
            <person name="Choi K."/>
            <person name="Yoon M.H."/>
            <person name="Im W.T."/>
        </authorList>
    </citation>
    <scope>NUCLEOTIDE SEQUENCE [LARGE SCALE GENOMIC DNA]</scope>
    <source>
        <strain evidence="3 4">BS-11</strain>
    </source>
</reference>
<evidence type="ECO:0000256" key="1">
    <source>
        <dbReference type="SAM" id="SignalP"/>
    </source>
</evidence>
<feature type="domain" description="Fe/B12 periplasmic-binding" evidence="2">
    <location>
        <begin position="45"/>
        <end position="164"/>
    </location>
</feature>
<dbReference type="SUPFAM" id="SSF53807">
    <property type="entry name" value="Helical backbone' metal receptor"/>
    <property type="match status" value="1"/>
</dbReference>
<keyword evidence="1" id="KW-0732">Signal</keyword>
<dbReference type="PANTHER" id="PTHR30535:SF34">
    <property type="entry name" value="MOLYBDATE-BINDING PROTEIN MOLA"/>
    <property type="match status" value="1"/>
</dbReference>
<dbReference type="AlphaFoldDB" id="A0A5C6TVQ3"/>
<name>A0A5C6TVQ3_9SPHN</name>
<proteinExistence type="predicted"/>
<comment type="caution">
    <text evidence="3">The sequence shown here is derived from an EMBL/GenBank/DDBJ whole genome shotgun (WGS) entry which is preliminary data.</text>
</comment>
<dbReference type="EMBL" id="VOQQ01000001">
    <property type="protein sequence ID" value="TXC64437.1"/>
    <property type="molecule type" value="Genomic_DNA"/>
</dbReference>
<dbReference type="CDD" id="cd00636">
    <property type="entry name" value="TroA-like"/>
    <property type="match status" value="1"/>
</dbReference>
<dbReference type="Proteomes" id="UP000321249">
    <property type="component" value="Unassembled WGS sequence"/>
</dbReference>
<feature type="signal peptide" evidence="1">
    <location>
        <begin position="1"/>
        <end position="40"/>
    </location>
</feature>
<evidence type="ECO:0000259" key="2">
    <source>
        <dbReference type="Pfam" id="PF01497"/>
    </source>
</evidence>
<dbReference type="PANTHER" id="PTHR30535">
    <property type="entry name" value="VITAMIN B12-BINDING PROTEIN"/>
    <property type="match status" value="1"/>
</dbReference>
<sequence>MRSTTITRMWSATTRRDGRSMRVFASLLAASMALASPAAASPRRVASLNLCTDELVLAIAAPDQIVSVTHLSQDEAETPMWRRGRQYARNDGSLLSAVALRPDLVVTMGGGVRDRSAIAARLGIPTLDLPFAASLDDVEANIRRVAAALGQPARGAALIRRIESLRATAPRRRADSIWLGGGGRTVNPAGLEAQWMALAGLAQRPMRGDRVSLETLIVHPPAVLLRSDYRRGQYSNSQRWLDNPAVRHARASRTIATDGRLWTCMGPLLINEVERLRRELAR</sequence>
<dbReference type="InterPro" id="IPR050902">
    <property type="entry name" value="ABC_Transporter_SBP"/>
</dbReference>
<organism evidence="3 4">
    <name type="scientific">Allosphingosinicella ginsenosidimutans</name>
    <dbReference type="NCBI Taxonomy" id="1176539"/>
    <lineage>
        <taxon>Bacteria</taxon>
        <taxon>Pseudomonadati</taxon>
        <taxon>Pseudomonadota</taxon>
        <taxon>Alphaproteobacteria</taxon>
        <taxon>Sphingomonadales</taxon>
        <taxon>Sphingomonadaceae</taxon>
        <taxon>Allosphingosinicella</taxon>
    </lineage>
</organism>
<dbReference type="Gene3D" id="3.40.50.1980">
    <property type="entry name" value="Nitrogenase molybdenum iron protein domain"/>
    <property type="match status" value="2"/>
</dbReference>
<dbReference type="Pfam" id="PF01497">
    <property type="entry name" value="Peripla_BP_2"/>
    <property type="match status" value="1"/>
</dbReference>
<dbReference type="GO" id="GO:0071281">
    <property type="term" value="P:cellular response to iron ion"/>
    <property type="evidence" value="ECO:0007669"/>
    <property type="project" value="TreeGrafter"/>
</dbReference>
<feature type="chain" id="PRO_5022659833" evidence="1">
    <location>
        <begin position="41"/>
        <end position="282"/>
    </location>
</feature>
<evidence type="ECO:0000313" key="3">
    <source>
        <dbReference type="EMBL" id="TXC64437.1"/>
    </source>
</evidence>
<keyword evidence="4" id="KW-1185">Reference proteome</keyword>